<dbReference type="AlphaFoldDB" id="A0A3D5IZE7"/>
<keyword evidence="1" id="KW-0812">Transmembrane</keyword>
<dbReference type="SMART" id="SM00228">
    <property type="entry name" value="PDZ"/>
    <property type="match status" value="1"/>
</dbReference>
<dbReference type="InterPro" id="IPR036034">
    <property type="entry name" value="PDZ_sf"/>
</dbReference>
<feature type="transmembrane region" description="Helical" evidence="1">
    <location>
        <begin position="7"/>
        <end position="29"/>
    </location>
</feature>
<evidence type="ECO:0000259" key="2">
    <source>
        <dbReference type="SMART" id="SM00228"/>
    </source>
</evidence>
<dbReference type="Gene3D" id="2.30.42.10">
    <property type="match status" value="1"/>
</dbReference>
<dbReference type="InterPro" id="IPR001478">
    <property type="entry name" value="PDZ"/>
</dbReference>
<dbReference type="Proteomes" id="UP000264330">
    <property type="component" value="Unassembled WGS sequence"/>
</dbReference>
<reference evidence="3 4" key="1">
    <citation type="journal article" date="2018" name="Nat. Biotechnol.">
        <title>A standardized bacterial taxonomy based on genome phylogeny substantially revises the tree of life.</title>
        <authorList>
            <person name="Parks D.H."/>
            <person name="Chuvochina M."/>
            <person name="Waite D.W."/>
            <person name="Rinke C."/>
            <person name="Skarshewski A."/>
            <person name="Chaumeil P.A."/>
            <person name="Hugenholtz P."/>
        </authorList>
    </citation>
    <scope>NUCLEOTIDE SEQUENCE [LARGE SCALE GENOMIC DNA]</scope>
    <source>
        <strain evidence="3">UBA9359</strain>
    </source>
</reference>
<accession>A0A3D5IZE7</accession>
<dbReference type="SUPFAM" id="SSF50156">
    <property type="entry name" value="PDZ domain-like"/>
    <property type="match status" value="1"/>
</dbReference>
<dbReference type="RefSeq" id="WP_013073760.1">
    <property type="nucleotide sequence ID" value="NZ_CALFQJ010000014.1"/>
</dbReference>
<protein>
    <recommendedName>
        <fullName evidence="2">PDZ domain-containing protein</fullName>
    </recommendedName>
</protein>
<evidence type="ECO:0000256" key="1">
    <source>
        <dbReference type="SAM" id="Phobius"/>
    </source>
</evidence>
<name>A0A3D5IZE7_9FLAO</name>
<dbReference type="EMBL" id="DPMF01000225">
    <property type="protein sequence ID" value="HCV81265.1"/>
    <property type="molecule type" value="Genomic_DNA"/>
</dbReference>
<evidence type="ECO:0000313" key="3">
    <source>
        <dbReference type="EMBL" id="HCV81265.1"/>
    </source>
</evidence>
<feature type="domain" description="PDZ" evidence="2">
    <location>
        <begin position="323"/>
        <end position="395"/>
    </location>
</feature>
<evidence type="ECO:0000313" key="4">
    <source>
        <dbReference type="Proteomes" id="UP000264330"/>
    </source>
</evidence>
<dbReference type="InterPro" id="IPR021109">
    <property type="entry name" value="Peptidase_aspartic_dom_sf"/>
</dbReference>
<comment type="caution">
    <text evidence="3">The sequence shown here is derived from an EMBL/GenBank/DDBJ whole genome shotgun (WGS) entry which is preliminary data.</text>
</comment>
<keyword evidence="1" id="KW-0472">Membrane</keyword>
<dbReference type="Gene3D" id="2.40.70.10">
    <property type="entry name" value="Acid Proteases"/>
    <property type="match status" value="1"/>
</dbReference>
<keyword evidence="1" id="KW-1133">Transmembrane helix</keyword>
<gene>
    <name evidence="3" type="ORF">DGQ38_09470</name>
</gene>
<organism evidence="3 4">
    <name type="scientific">Zunongwangia profunda</name>
    <dbReference type="NCBI Taxonomy" id="398743"/>
    <lineage>
        <taxon>Bacteria</taxon>
        <taxon>Pseudomonadati</taxon>
        <taxon>Bacteroidota</taxon>
        <taxon>Flavobacteriia</taxon>
        <taxon>Flavobacteriales</taxon>
        <taxon>Flavobacteriaceae</taxon>
        <taxon>Zunongwangia</taxon>
    </lineage>
</organism>
<sequence>MKFIIKILKWGFFATILVLIVLIGSIFYFTSGLSELSDAKLEFHGTHDTIPFRLSNSGHILIDVGSGKEKKTYPFILDSGASNVVFERFEDDFDLNDNGYTPSFGSSGNFFWSEIKEVDQLEIGNLKLTDLNFQVTSINNQCPDAYGIIGIGVMRHMVWQIDFEKQVLIVTKELSDQKISSSDLQFDLEQNSYGHQLHIPVRISHKSKDIEVSVDLGNSGHLSLNENLIIRDSLILRSKTIFGEGSHGLGEQSKTVAQEKIYLLDTLKFSNTSFEVNNFPTSSRKGDLNLLGLGFFKKFKTTISWKDDKLILSPKDSIDFMDKMFGVHVKFDSQHESAYISTLIEDSPAQKIGIELGQKLVAVNGLIIKSNIDFCRAQSLLYNNNIVELRIIDKDTSKQYKLKSAYLFKGK</sequence>
<dbReference type="OMA" id="QHESAYI"/>
<proteinExistence type="predicted"/>